<protein>
    <submittedName>
        <fullName evidence="2">Uncharacterized protein</fullName>
    </submittedName>
</protein>
<feature type="non-terminal residue" evidence="2">
    <location>
        <position position="93"/>
    </location>
</feature>
<accession>A0A1Y1IRR8</accession>
<reference evidence="2 3" key="1">
    <citation type="journal article" date="2014" name="Nat. Commun.">
        <title>Klebsormidium flaccidum genome reveals primary factors for plant terrestrial adaptation.</title>
        <authorList>
            <person name="Hori K."/>
            <person name="Maruyama F."/>
            <person name="Fujisawa T."/>
            <person name="Togashi T."/>
            <person name="Yamamoto N."/>
            <person name="Seo M."/>
            <person name="Sato S."/>
            <person name="Yamada T."/>
            <person name="Mori H."/>
            <person name="Tajima N."/>
            <person name="Moriyama T."/>
            <person name="Ikeuchi M."/>
            <person name="Watanabe M."/>
            <person name="Wada H."/>
            <person name="Kobayashi K."/>
            <person name="Saito M."/>
            <person name="Masuda T."/>
            <person name="Sasaki-Sekimoto Y."/>
            <person name="Mashiguchi K."/>
            <person name="Awai K."/>
            <person name="Shimojima M."/>
            <person name="Masuda S."/>
            <person name="Iwai M."/>
            <person name="Nobusawa T."/>
            <person name="Narise T."/>
            <person name="Kondo S."/>
            <person name="Saito H."/>
            <person name="Sato R."/>
            <person name="Murakawa M."/>
            <person name="Ihara Y."/>
            <person name="Oshima-Yamada Y."/>
            <person name="Ohtaka K."/>
            <person name="Satoh M."/>
            <person name="Sonobe K."/>
            <person name="Ishii M."/>
            <person name="Ohtani R."/>
            <person name="Kanamori-Sato M."/>
            <person name="Honoki R."/>
            <person name="Miyazaki D."/>
            <person name="Mochizuki H."/>
            <person name="Umetsu J."/>
            <person name="Higashi K."/>
            <person name="Shibata D."/>
            <person name="Kamiya Y."/>
            <person name="Sato N."/>
            <person name="Nakamura Y."/>
            <person name="Tabata S."/>
            <person name="Ida S."/>
            <person name="Kurokawa K."/>
            <person name="Ohta H."/>
        </authorList>
    </citation>
    <scope>NUCLEOTIDE SEQUENCE [LARGE SCALE GENOMIC DNA]</scope>
    <source>
        <strain evidence="2 3">NIES-2285</strain>
    </source>
</reference>
<sequence>MNKEDFSGLKERQALLFGENKEGQALEPLGAPPSVFPEEKLAPRSMLPEAGQGQEKLVSRSMIPEAGQGQEEQTPVPLERQLPPLVFPEEEQG</sequence>
<evidence type="ECO:0000313" key="3">
    <source>
        <dbReference type="Proteomes" id="UP000054558"/>
    </source>
</evidence>
<evidence type="ECO:0000256" key="1">
    <source>
        <dbReference type="SAM" id="MobiDB-lite"/>
    </source>
</evidence>
<dbReference type="AlphaFoldDB" id="A0A1Y1IRR8"/>
<evidence type="ECO:0000313" key="2">
    <source>
        <dbReference type="EMBL" id="GAQ93570.1"/>
    </source>
</evidence>
<dbReference type="Proteomes" id="UP000054558">
    <property type="component" value="Unassembled WGS sequence"/>
</dbReference>
<name>A0A1Y1IRR8_KLENI</name>
<proteinExistence type="predicted"/>
<feature type="region of interest" description="Disordered" evidence="1">
    <location>
        <begin position="18"/>
        <end position="93"/>
    </location>
</feature>
<dbReference type="EMBL" id="DF238608">
    <property type="protein sequence ID" value="GAQ93570.1"/>
    <property type="molecule type" value="Genomic_DNA"/>
</dbReference>
<gene>
    <name evidence="2" type="ORF">KFL_016590010</name>
</gene>
<keyword evidence="3" id="KW-1185">Reference proteome</keyword>
<organism evidence="2 3">
    <name type="scientific">Klebsormidium nitens</name>
    <name type="common">Green alga</name>
    <name type="synonym">Ulothrix nitens</name>
    <dbReference type="NCBI Taxonomy" id="105231"/>
    <lineage>
        <taxon>Eukaryota</taxon>
        <taxon>Viridiplantae</taxon>
        <taxon>Streptophyta</taxon>
        <taxon>Klebsormidiophyceae</taxon>
        <taxon>Klebsormidiales</taxon>
        <taxon>Klebsormidiaceae</taxon>
        <taxon>Klebsormidium</taxon>
    </lineage>
</organism>